<dbReference type="InterPro" id="IPR002165">
    <property type="entry name" value="Plexin_repeat"/>
</dbReference>
<protein>
    <submittedName>
        <fullName evidence="5">Plexin-A4 like protein</fullName>
    </submittedName>
</protein>
<evidence type="ECO:0000256" key="1">
    <source>
        <dbReference type="ARBA" id="ARBA00004370"/>
    </source>
</evidence>
<sequence length="99" mass="11355">MIYCYPIMFKYKPHKGAVHGTLQIIWGGMEPFSNVIPITIYRCENLANDCNSCISIPKAYACGWCPNTNVCVIGEECSEDIIRWSLNRLNCNDKKLRYT</sequence>
<dbReference type="InParanoid" id="A0A212FA32"/>
<proteinExistence type="predicted"/>
<dbReference type="GO" id="GO:0016020">
    <property type="term" value="C:membrane"/>
    <property type="evidence" value="ECO:0007669"/>
    <property type="project" value="UniProtKB-SubCell"/>
</dbReference>
<dbReference type="Gene3D" id="3.30.1680.10">
    <property type="entry name" value="ligand-binding face of the semaphorins, domain 2"/>
    <property type="match status" value="1"/>
</dbReference>
<keyword evidence="2" id="KW-0472">Membrane</keyword>
<dbReference type="Proteomes" id="UP000007151">
    <property type="component" value="Unassembled WGS sequence"/>
</dbReference>
<reference evidence="5 6" key="1">
    <citation type="journal article" date="2011" name="Cell">
        <title>The monarch butterfly genome yields insights into long-distance migration.</title>
        <authorList>
            <person name="Zhan S."/>
            <person name="Merlin C."/>
            <person name="Boore J.L."/>
            <person name="Reppert S.M."/>
        </authorList>
    </citation>
    <scope>NUCLEOTIDE SEQUENCE [LARGE SCALE GENOMIC DNA]</scope>
    <source>
        <strain evidence="5">F-2</strain>
    </source>
</reference>
<name>A0A212FA32_DANPL</name>
<comment type="subcellular location">
    <subcellularLocation>
        <location evidence="1">Membrane</location>
    </subcellularLocation>
</comment>
<dbReference type="EMBL" id="AGBW02009530">
    <property type="protein sequence ID" value="OWR50569.1"/>
    <property type="molecule type" value="Genomic_DNA"/>
</dbReference>
<dbReference type="SUPFAM" id="SSF103575">
    <property type="entry name" value="Plexin repeat"/>
    <property type="match status" value="1"/>
</dbReference>
<feature type="domain" description="PSI" evidence="4">
    <location>
        <begin position="42"/>
        <end position="92"/>
    </location>
</feature>
<dbReference type="KEGG" id="dpl:KGM_207237"/>
<dbReference type="Pfam" id="PF01437">
    <property type="entry name" value="PSI"/>
    <property type="match status" value="1"/>
</dbReference>
<gene>
    <name evidence="5" type="ORF">KGM_207237</name>
</gene>
<dbReference type="STRING" id="278856.A0A212FA32"/>
<dbReference type="InterPro" id="IPR016201">
    <property type="entry name" value="PSI"/>
</dbReference>
<organism evidence="5 6">
    <name type="scientific">Danaus plexippus plexippus</name>
    <dbReference type="NCBI Taxonomy" id="278856"/>
    <lineage>
        <taxon>Eukaryota</taxon>
        <taxon>Metazoa</taxon>
        <taxon>Ecdysozoa</taxon>
        <taxon>Arthropoda</taxon>
        <taxon>Hexapoda</taxon>
        <taxon>Insecta</taxon>
        <taxon>Pterygota</taxon>
        <taxon>Neoptera</taxon>
        <taxon>Endopterygota</taxon>
        <taxon>Lepidoptera</taxon>
        <taxon>Glossata</taxon>
        <taxon>Ditrysia</taxon>
        <taxon>Papilionoidea</taxon>
        <taxon>Nymphalidae</taxon>
        <taxon>Danainae</taxon>
        <taxon>Danaini</taxon>
        <taxon>Danaina</taxon>
        <taxon>Danaus</taxon>
        <taxon>Danaus</taxon>
    </lineage>
</organism>
<evidence type="ECO:0000259" key="4">
    <source>
        <dbReference type="SMART" id="SM00423"/>
    </source>
</evidence>
<evidence type="ECO:0000256" key="3">
    <source>
        <dbReference type="ARBA" id="ARBA00023180"/>
    </source>
</evidence>
<evidence type="ECO:0000313" key="5">
    <source>
        <dbReference type="EMBL" id="OWR50569.1"/>
    </source>
</evidence>
<evidence type="ECO:0000313" key="6">
    <source>
        <dbReference type="Proteomes" id="UP000007151"/>
    </source>
</evidence>
<comment type="caution">
    <text evidence="5">The sequence shown here is derived from an EMBL/GenBank/DDBJ whole genome shotgun (WGS) entry which is preliminary data.</text>
</comment>
<keyword evidence="3" id="KW-0325">Glycoprotein</keyword>
<keyword evidence="6" id="KW-1185">Reference proteome</keyword>
<accession>A0A212FA32</accession>
<dbReference type="SMART" id="SM00423">
    <property type="entry name" value="PSI"/>
    <property type="match status" value="1"/>
</dbReference>
<evidence type="ECO:0000256" key="2">
    <source>
        <dbReference type="ARBA" id="ARBA00023136"/>
    </source>
</evidence>
<dbReference type="AlphaFoldDB" id="A0A212FA32"/>